<feature type="signal peptide" evidence="2">
    <location>
        <begin position="1"/>
        <end position="18"/>
    </location>
</feature>
<dbReference type="PANTHER" id="PTHR46580">
    <property type="entry name" value="SENSOR KINASE-RELATED"/>
    <property type="match status" value="1"/>
</dbReference>
<dbReference type="InterPro" id="IPR013517">
    <property type="entry name" value="FG-GAP"/>
</dbReference>
<dbReference type="Pfam" id="PF13517">
    <property type="entry name" value="FG-GAP_3"/>
    <property type="match status" value="1"/>
</dbReference>
<reference evidence="4" key="1">
    <citation type="submission" date="2023-10" db="EMBL/GenBank/DDBJ databases">
        <title>Characterization and whole genome sequencing of a novel strain of Bergeyella porcorum QD2021 isolated from pig.</title>
        <authorList>
            <person name="Liu G."/>
            <person name="Chen C."/>
            <person name="Han X."/>
        </authorList>
    </citation>
    <scope>NUCLEOTIDE SEQUENCE</scope>
    <source>
        <strain evidence="4">QD2021</strain>
    </source>
</reference>
<dbReference type="Proteomes" id="UP001432059">
    <property type="component" value="Chromosome"/>
</dbReference>
<dbReference type="Gene3D" id="2.130.10.130">
    <property type="entry name" value="Integrin alpha, N-terminal"/>
    <property type="match status" value="2"/>
</dbReference>
<accession>A0AAU0F394</accession>
<name>A0AAU0F394_9FLAO</name>
<dbReference type="SUPFAM" id="SSF69318">
    <property type="entry name" value="Integrin alpha N-terminal domain"/>
    <property type="match status" value="1"/>
</dbReference>
<dbReference type="EMBL" id="CP136426">
    <property type="protein sequence ID" value="WOC52852.1"/>
    <property type="molecule type" value="Genomic_DNA"/>
</dbReference>
<feature type="chain" id="PRO_5043714805" description="Secretion system C-terminal sorting domain-containing protein" evidence="2">
    <location>
        <begin position="19"/>
        <end position="483"/>
    </location>
</feature>
<dbReference type="InterPro" id="IPR026444">
    <property type="entry name" value="Secre_tail"/>
</dbReference>
<evidence type="ECO:0000313" key="5">
    <source>
        <dbReference type="Proteomes" id="UP001432059"/>
    </source>
</evidence>
<evidence type="ECO:0000256" key="1">
    <source>
        <dbReference type="ARBA" id="ARBA00022729"/>
    </source>
</evidence>
<feature type="domain" description="Secretion system C-terminal sorting" evidence="3">
    <location>
        <begin position="416"/>
        <end position="481"/>
    </location>
</feature>
<dbReference type="Pfam" id="PF18962">
    <property type="entry name" value="Por_Secre_tail"/>
    <property type="match status" value="1"/>
</dbReference>
<dbReference type="InterPro" id="IPR028994">
    <property type="entry name" value="Integrin_alpha_N"/>
</dbReference>
<evidence type="ECO:0000313" key="4">
    <source>
        <dbReference type="EMBL" id="WOC52852.1"/>
    </source>
</evidence>
<gene>
    <name evidence="4" type="ORF">BPO_2205</name>
</gene>
<sequence length="483" mass="52794">MKKLYVLAGMLSVQLVLAQSTSLNVVAVENSGLPSTTFGSVASGEVGGKKALLFTGEVQESNEAYGQVRTQLYLYNGTTFVKDTNANFQAIKNGQGIFVDVDKDQDEDVVLIGRGSNDRDLHFKVYENTNGNFSLKQDLNGEGLNYASIDAGDYDADGDLDLLVTGKNASGTRQIFIYQNNDGTFEKKTLSGVKGISQGDAKFVKLSKDNGDKLDFVTAGMRTERDGTVEVYKQNTDGSFRLSQDLEQVEGKWIGTETANLAVVDTDKDGVTDYVAAIGRTYEDFTPLYKNQSGNLSLHTQDIPRLTGNHGKNSAHFTDLDGDNTYELIFVEQENGETPRAFIYKVVSEGVSEITTPTIEFGLEGSIAVLDYDSDGDLDLYITGNDKNGEAKSAIYRNQKITLSNKEVVAEEKVILYPNPVSQSFAIKGMENPLQISILDMSGKLVKTFAAQSQYDVSSLPKGHYNVVIKGKKDSKTLKMIKK</sequence>
<proteinExistence type="predicted"/>
<dbReference type="RefSeq" id="WP_327984189.1">
    <property type="nucleotide sequence ID" value="NZ_CP136426.1"/>
</dbReference>
<evidence type="ECO:0000259" key="3">
    <source>
        <dbReference type="Pfam" id="PF18962"/>
    </source>
</evidence>
<dbReference type="AlphaFoldDB" id="A0AAU0F394"/>
<evidence type="ECO:0000256" key="2">
    <source>
        <dbReference type="SAM" id="SignalP"/>
    </source>
</evidence>
<organism evidence="4 5">
    <name type="scientific">Bergeyella porcorum</name>
    <dbReference type="NCBI Taxonomy" id="1735111"/>
    <lineage>
        <taxon>Bacteria</taxon>
        <taxon>Pseudomonadati</taxon>
        <taxon>Bacteroidota</taxon>
        <taxon>Flavobacteriia</taxon>
        <taxon>Flavobacteriales</taxon>
        <taxon>Weeksellaceae</taxon>
        <taxon>Bergeyella</taxon>
    </lineage>
</organism>
<protein>
    <recommendedName>
        <fullName evidence="3">Secretion system C-terminal sorting domain-containing protein</fullName>
    </recommendedName>
</protein>
<keyword evidence="1 2" id="KW-0732">Signal</keyword>
<dbReference type="PANTHER" id="PTHR46580:SF4">
    <property type="entry name" value="ATP_GTP-BINDING PROTEIN"/>
    <property type="match status" value="1"/>
</dbReference>
<dbReference type="NCBIfam" id="TIGR04183">
    <property type="entry name" value="Por_Secre_tail"/>
    <property type="match status" value="1"/>
</dbReference>
<dbReference type="KEGG" id="bpor:BPO_2205"/>
<keyword evidence="5" id="KW-1185">Reference proteome</keyword>